<accession>A0A085ND77</accession>
<gene>
    <name evidence="1" type="ORF">M514_20459</name>
</gene>
<sequence>MLDDRGGFDRLGHDLLWLLPLWASSSFGARPRRCLWLLESANGLFVSSDVGHVSFISIKCSRKVSSFPTVVMAKMSSTYRLKKMGASEVLMLPLRTGQAWDKKSLKRLNDHTTTTTQKKLNTEHAINDTHDVNGTIRTAARHLRVGMLNVSAWEHLRQPGEQQSTE</sequence>
<dbReference type="AlphaFoldDB" id="A0A085ND77"/>
<reference evidence="1" key="1">
    <citation type="journal article" date="2014" name="Nat. Genet.">
        <title>Genome and transcriptome of the porcine whipworm Trichuris suis.</title>
        <authorList>
            <person name="Jex A.R."/>
            <person name="Nejsum P."/>
            <person name="Schwarz E.M."/>
            <person name="Hu L."/>
            <person name="Young N.D."/>
            <person name="Hall R.S."/>
            <person name="Korhonen P.K."/>
            <person name="Liao S."/>
            <person name="Thamsborg S."/>
            <person name="Xia J."/>
            <person name="Xu P."/>
            <person name="Wang S."/>
            <person name="Scheerlinck J.P."/>
            <person name="Hofmann A."/>
            <person name="Sternberg P.W."/>
            <person name="Wang J."/>
            <person name="Gasser R.B."/>
        </authorList>
    </citation>
    <scope>NUCLEOTIDE SEQUENCE [LARGE SCALE GENOMIC DNA]</scope>
    <source>
        <strain evidence="1">DCEP-RM93F</strain>
    </source>
</reference>
<dbReference type="EMBL" id="KL367515">
    <property type="protein sequence ID" value="KFD67423.1"/>
    <property type="molecule type" value="Genomic_DNA"/>
</dbReference>
<name>A0A085ND77_9BILA</name>
<dbReference type="Proteomes" id="UP000030758">
    <property type="component" value="Unassembled WGS sequence"/>
</dbReference>
<protein>
    <submittedName>
        <fullName evidence="1">Uncharacterized protein</fullName>
    </submittedName>
</protein>
<proteinExistence type="predicted"/>
<evidence type="ECO:0000313" key="1">
    <source>
        <dbReference type="EMBL" id="KFD67423.1"/>
    </source>
</evidence>
<organism evidence="1">
    <name type="scientific">Trichuris suis</name>
    <name type="common">pig whipworm</name>
    <dbReference type="NCBI Taxonomy" id="68888"/>
    <lineage>
        <taxon>Eukaryota</taxon>
        <taxon>Metazoa</taxon>
        <taxon>Ecdysozoa</taxon>
        <taxon>Nematoda</taxon>
        <taxon>Enoplea</taxon>
        <taxon>Dorylaimia</taxon>
        <taxon>Trichinellida</taxon>
        <taxon>Trichuridae</taxon>
        <taxon>Trichuris</taxon>
    </lineage>
</organism>